<evidence type="ECO:0000313" key="2">
    <source>
        <dbReference type="EMBL" id="CAB9498092.1"/>
    </source>
</evidence>
<keyword evidence="3" id="KW-1185">Reference proteome</keyword>
<evidence type="ECO:0000313" key="3">
    <source>
        <dbReference type="Proteomes" id="UP001153069"/>
    </source>
</evidence>
<reference evidence="2" key="1">
    <citation type="submission" date="2020-06" db="EMBL/GenBank/DDBJ databases">
        <authorList>
            <consortium name="Plant Systems Biology data submission"/>
        </authorList>
    </citation>
    <scope>NUCLEOTIDE SEQUENCE</scope>
    <source>
        <strain evidence="2">D6</strain>
    </source>
</reference>
<dbReference type="Proteomes" id="UP001153069">
    <property type="component" value="Unassembled WGS sequence"/>
</dbReference>
<evidence type="ECO:0000256" key="1">
    <source>
        <dbReference type="SAM" id="MobiDB-lite"/>
    </source>
</evidence>
<comment type="caution">
    <text evidence="2">The sequence shown here is derived from an EMBL/GenBank/DDBJ whole genome shotgun (WGS) entry which is preliminary data.</text>
</comment>
<dbReference type="EMBL" id="CAICTM010000031">
    <property type="protein sequence ID" value="CAB9498092.1"/>
    <property type="molecule type" value="Genomic_DNA"/>
</dbReference>
<organism evidence="2 3">
    <name type="scientific">Seminavis robusta</name>
    <dbReference type="NCBI Taxonomy" id="568900"/>
    <lineage>
        <taxon>Eukaryota</taxon>
        <taxon>Sar</taxon>
        <taxon>Stramenopiles</taxon>
        <taxon>Ochrophyta</taxon>
        <taxon>Bacillariophyta</taxon>
        <taxon>Bacillariophyceae</taxon>
        <taxon>Bacillariophycidae</taxon>
        <taxon>Naviculales</taxon>
        <taxon>Naviculaceae</taxon>
        <taxon>Seminavis</taxon>
    </lineage>
</organism>
<feature type="compositionally biased region" description="Basic and acidic residues" evidence="1">
    <location>
        <begin position="188"/>
        <end position="197"/>
    </location>
</feature>
<sequence length="217" mass="24478">MCMTSNNTPMSGYASPSNLPYSDDCGMSSCELEAFKVPPPMKMMMTPSSAPAMITPPTTTKNEAPLAYAAFEDHERLRSRRRPRTLQDLPLPLRKRTCQTPKDRFAAFVAILLMYLNSGGTKTYKLSIQAKALVAECCRRNQMGDAHFTPLNDSMAERLHGLVGAQHWDRAATYLYIYLARHHGFQPGRDETEEDRRLLHHSPAKNKPAPLGHQFHF</sequence>
<feature type="region of interest" description="Disordered" evidence="1">
    <location>
        <begin position="188"/>
        <end position="217"/>
    </location>
</feature>
<gene>
    <name evidence="2" type="ORF">SEMRO_31_G020320.1</name>
</gene>
<accession>A0A9N8D7P7</accession>
<proteinExistence type="predicted"/>
<name>A0A9N8D7P7_9STRA</name>
<protein>
    <submittedName>
        <fullName evidence="2">Uncharacterized protein</fullName>
    </submittedName>
</protein>
<dbReference type="AlphaFoldDB" id="A0A9N8D7P7"/>